<dbReference type="RefSeq" id="WP_049857678.1">
    <property type="nucleotide sequence ID" value="NZ_JNGI01000134.1"/>
</dbReference>
<dbReference type="Gene3D" id="3.90.950.20">
    <property type="entry name" value="CinA-like"/>
    <property type="match status" value="1"/>
</dbReference>
<dbReference type="EMBL" id="JNGI01000134">
    <property type="protein sequence ID" value="KNC91023.1"/>
    <property type="molecule type" value="Genomic_DNA"/>
</dbReference>
<dbReference type="InterPro" id="IPR036653">
    <property type="entry name" value="CinA-like_C"/>
</dbReference>
<evidence type="ECO:0000259" key="1">
    <source>
        <dbReference type="Pfam" id="PF02464"/>
    </source>
</evidence>
<protein>
    <submittedName>
        <fullName evidence="2">Competence protein ComA</fullName>
    </submittedName>
</protein>
<dbReference type="AlphaFoldDB" id="A0A0L0GRH0"/>
<comment type="caution">
    <text evidence="2">The sequence shown here is derived from an EMBL/GenBank/DDBJ whole genome shotgun (WGS) entry which is preliminary data.</text>
</comment>
<feature type="domain" description="CinA C-terminal" evidence="1">
    <location>
        <begin position="7"/>
        <end position="157"/>
    </location>
</feature>
<evidence type="ECO:0000313" key="2">
    <source>
        <dbReference type="EMBL" id="KNC91023.1"/>
    </source>
</evidence>
<gene>
    <name evidence="2" type="ORF">GM31_03020</name>
</gene>
<dbReference type="PATRIC" id="fig|379893.4.peg.625"/>
<organism evidence="2 3">
    <name type="scientific">Trabulsiella odontotermitis</name>
    <dbReference type="NCBI Taxonomy" id="379893"/>
    <lineage>
        <taxon>Bacteria</taxon>
        <taxon>Pseudomonadati</taxon>
        <taxon>Pseudomonadota</taxon>
        <taxon>Gammaproteobacteria</taxon>
        <taxon>Enterobacterales</taxon>
        <taxon>Enterobacteriaceae</taxon>
        <taxon>Trabulsiella</taxon>
    </lineage>
</organism>
<dbReference type="InterPro" id="IPR008136">
    <property type="entry name" value="CinA_C"/>
</dbReference>
<reference evidence="2 3" key="1">
    <citation type="journal article" date="2015" name="Appl. Environ. Microbiol.">
        <title>The Enterobacterium Trabulsiella odontotermitis Presents Novel Adaptations Related to Its Association with Fungus-Growing Termites.</title>
        <authorList>
            <person name="Sapountzis P."/>
            <person name="Gruntjes T."/>
            <person name="Otani S."/>
            <person name="Estevez J."/>
            <person name="da Costa R.R."/>
            <person name="Plunkett G.3rd."/>
            <person name="Perna N.T."/>
            <person name="Poulsen M."/>
        </authorList>
    </citation>
    <scope>NUCLEOTIDE SEQUENCE [LARGE SCALE GENOMIC DNA]</scope>
    <source>
        <strain evidence="2 3">12</strain>
    </source>
</reference>
<proteinExistence type="predicted"/>
<dbReference type="NCBIfam" id="NF002972">
    <property type="entry name" value="PRK03657.1"/>
    <property type="match status" value="1"/>
</dbReference>
<evidence type="ECO:0000313" key="3">
    <source>
        <dbReference type="Proteomes" id="UP000037393"/>
    </source>
</evidence>
<dbReference type="NCBIfam" id="TIGR00199">
    <property type="entry name" value="PncC_domain"/>
    <property type="match status" value="1"/>
</dbReference>
<dbReference type="SUPFAM" id="SSF142433">
    <property type="entry name" value="CinA-like"/>
    <property type="match status" value="1"/>
</dbReference>
<dbReference type="Pfam" id="PF02464">
    <property type="entry name" value="CinA"/>
    <property type="match status" value="1"/>
</dbReference>
<dbReference type="OrthoDB" id="9801454at2"/>
<sequence length="164" mass="17028">MTTPSLSVASELGRVLVVKKLQLATAESCTGGLIASALCAADDTPSFYGSGFITYTDDAKITMLGVSRDTIDTFTAVSEQTVREMAAGAKQRSGADVSLAVSGYAGPDGGEDGTPAGTVWFAWQLADDEIHTSVKRFDGDSESVLAQATSYAMAALILLLAEYV</sequence>
<keyword evidence="3" id="KW-1185">Reference proteome</keyword>
<dbReference type="Proteomes" id="UP000037393">
    <property type="component" value="Unassembled WGS sequence"/>
</dbReference>
<dbReference type="STRING" id="379893.GCA_001297775_01284"/>
<name>A0A0L0GRH0_9ENTR</name>
<accession>A0A0L0GRH0</accession>